<dbReference type="Gene3D" id="3.40.50.300">
    <property type="entry name" value="P-loop containing nucleotide triphosphate hydrolases"/>
    <property type="match status" value="1"/>
</dbReference>
<dbReference type="SMART" id="SM00382">
    <property type="entry name" value="AAA"/>
    <property type="match status" value="1"/>
</dbReference>
<name>A0AAU9DTU9_9LACO</name>
<evidence type="ECO:0000256" key="5">
    <source>
        <dbReference type="ARBA" id="ARBA00022840"/>
    </source>
</evidence>
<dbReference type="PANTHER" id="PTHR43553:SF27">
    <property type="entry name" value="ENERGY-COUPLING FACTOR TRANSPORTER ATP-BINDING PROTEIN ECFA2"/>
    <property type="match status" value="1"/>
</dbReference>
<evidence type="ECO:0000259" key="9">
    <source>
        <dbReference type="PROSITE" id="PS50893"/>
    </source>
</evidence>
<gene>
    <name evidence="10" type="primary">ecfA2</name>
    <name evidence="10" type="ORF">KIMC2_18050</name>
</gene>
<comment type="subunit">
    <text evidence="8">Forms a stable energy-coupling factor (ECF) transporter complex composed of 2 membrane-embedded substrate-binding proteins (S component), 2 ATP-binding proteins (A component) and 2 transmembrane proteins (T component).</text>
</comment>
<dbReference type="RefSeq" id="WP_317696166.1">
    <property type="nucleotide sequence ID" value="NZ_AP026801.1"/>
</dbReference>
<evidence type="ECO:0000256" key="1">
    <source>
        <dbReference type="ARBA" id="ARBA00004202"/>
    </source>
</evidence>
<evidence type="ECO:0000256" key="7">
    <source>
        <dbReference type="ARBA" id="ARBA00023136"/>
    </source>
</evidence>
<dbReference type="AlphaFoldDB" id="A0AAU9DTU9"/>
<dbReference type="PROSITE" id="PS50893">
    <property type="entry name" value="ABC_TRANSPORTER_2"/>
    <property type="match status" value="1"/>
</dbReference>
<evidence type="ECO:0000256" key="2">
    <source>
        <dbReference type="ARBA" id="ARBA00022448"/>
    </source>
</evidence>
<protein>
    <recommendedName>
        <fullName evidence="8">Energy-coupling factor transporter ATP-binding protein EcfA2</fullName>
        <ecNumber evidence="8">7.-.-.-</ecNumber>
    </recommendedName>
</protein>
<reference evidence="10 11" key="1">
    <citation type="journal article" date="2023" name="Microbiol. Spectr.">
        <title>Symbiosis of Carpenter Bees with Uncharacterized Lactic Acid Bacteria Showing NAD Auxotrophy.</title>
        <authorList>
            <person name="Kawasaki S."/>
            <person name="Ozawa K."/>
            <person name="Mori T."/>
            <person name="Yamamoto A."/>
            <person name="Ito M."/>
            <person name="Ohkuma M."/>
            <person name="Sakamoto M."/>
            <person name="Matsutani M."/>
        </authorList>
    </citation>
    <scope>NUCLEOTIDE SEQUENCE [LARGE SCALE GENOMIC DNA]</scope>
    <source>
        <strain evidence="10 11">KimC2</strain>
    </source>
</reference>
<dbReference type="InterPro" id="IPR027417">
    <property type="entry name" value="P-loop_NTPase"/>
</dbReference>
<dbReference type="PROSITE" id="PS00211">
    <property type="entry name" value="ABC_TRANSPORTER_1"/>
    <property type="match status" value="1"/>
</dbReference>
<sequence>MDISFKNVNYFYNYNSPTETKALNDINLEIPSGSFVSIIGQTGSGKSTLIQHINGLLIPSSGEIRVAGYTINNQTKRKKLAQLRSKVGMVFQFPENQVYESTVIKDIAVAPINFGVDKDSAYEQAKEMLKVVGLSDEVAQRSPFSLSGGQMRRVAIAGILAMHPKILVLDEPTAGLDPHTHEEMMDLFFSLHHEWHLTTIMVSHQMDDVAKYSDQVILMEQGSIIKKGSPREVFTENIPVGVPATIEFCDRLQEKGINLAPAPLTTEELVRELKETLLGT</sequence>
<evidence type="ECO:0000256" key="3">
    <source>
        <dbReference type="ARBA" id="ARBA00022475"/>
    </source>
</evidence>
<dbReference type="InterPro" id="IPR030946">
    <property type="entry name" value="EcfA2"/>
</dbReference>
<dbReference type="InterPro" id="IPR050095">
    <property type="entry name" value="ECF_ABC_transporter_ATP-bd"/>
</dbReference>
<keyword evidence="4 8" id="KW-0547">Nucleotide-binding</keyword>
<comment type="subcellular location">
    <subcellularLocation>
        <location evidence="1 8">Cell membrane</location>
        <topology evidence="1 8">Peripheral membrane protein</topology>
    </subcellularLocation>
</comment>
<dbReference type="CDD" id="cd03225">
    <property type="entry name" value="ABC_cobalt_CbiO_domain1"/>
    <property type="match status" value="1"/>
</dbReference>
<dbReference type="GO" id="GO:0005524">
    <property type="term" value="F:ATP binding"/>
    <property type="evidence" value="ECO:0007669"/>
    <property type="project" value="UniProtKB-UniRule"/>
</dbReference>
<dbReference type="EMBL" id="AP026801">
    <property type="protein sequence ID" value="BDR57243.1"/>
    <property type="molecule type" value="Genomic_DNA"/>
</dbReference>
<comment type="function">
    <text evidence="8">ATP-binding (A) component of a common energy-coupling factor (ECF) ABC-transporter complex.</text>
</comment>
<dbReference type="InterPro" id="IPR003593">
    <property type="entry name" value="AAA+_ATPase"/>
</dbReference>
<dbReference type="EC" id="7.-.-.-" evidence="8"/>
<evidence type="ECO:0000313" key="11">
    <source>
        <dbReference type="Proteomes" id="UP001321804"/>
    </source>
</evidence>
<comment type="similarity">
    <text evidence="8">Belongs to the ABC transporter superfamily. Energy-coupling factor EcfA family.</text>
</comment>
<organism evidence="10 11">
    <name type="scientific">Xylocopilactobacillus apis</name>
    <dbReference type="NCBI Taxonomy" id="2932183"/>
    <lineage>
        <taxon>Bacteria</taxon>
        <taxon>Bacillati</taxon>
        <taxon>Bacillota</taxon>
        <taxon>Bacilli</taxon>
        <taxon>Lactobacillales</taxon>
        <taxon>Lactobacillaceae</taxon>
        <taxon>Xylocopilactobacillus</taxon>
    </lineage>
</organism>
<dbReference type="GO" id="GO:0043190">
    <property type="term" value="C:ATP-binding cassette (ABC) transporter complex"/>
    <property type="evidence" value="ECO:0007669"/>
    <property type="project" value="TreeGrafter"/>
</dbReference>
<evidence type="ECO:0000256" key="4">
    <source>
        <dbReference type="ARBA" id="ARBA00022741"/>
    </source>
</evidence>
<dbReference type="Proteomes" id="UP001321804">
    <property type="component" value="Chromosome"/>
</dbReference>
<proteinExistence type="inferred from homology"/>
<accession>A0AAU9DTU9</accession>
<evidence type="ECO:0000256" key="8">
    <source>
        <dbReference type="RuleBase" id="RU365104"/>
    </source>
</evidence>
<keyword evidence="2 8" id="KW-0813">Transport</keyword>
<dbReference type="PANTHER" id="PTHR43553">
    <property type="entry name" value="HEAVY METAL TRANSPORTER"/>
    <property type="match status" value="1"/>
</dbReference>
<feature type="domain" description="ABC transporter" evidence="9">
    <location>
        <begin position="3"/>
        <end position="246"/>
    </location>
</feature>
<dbReference type="SUPFAM" id="SSF52540">
    <property type="entry name" value="P-loop containing nucleoside triphosphate hydrolases"/>
    <property type="match status" value="1"/>
</dbReference>
<keyword evidence="3 8" id="KW-1003">Cell membrane</keyword>
<dbReference type="InterPro" id="IPR003439">
    <property type="entry name" value="ABC_transporter-like_ATP-bd"/>
</dbReference>
<dbReference type="GO" id="GO:0042626">
    <property type="term" value="F:ATPase-coupled transmembrane transporter activity"/>
    <property type="evidence" value="ECO:0007669"/>
    <property type="project" value="TreeGrafter"/>
</dbReference>
<dbReference type="NCBIfam" id="TIGR04521">
    <property type="entry name" value="ECF_ATPase_2"/>
    <property type="match status" value="1"/>
</dbReference>
<dbReference type="Pfam" id="PF00005">
    <property type="entry name" value="ABC_tran"/>
    <property type="match status" value="1"/>
</dbReference>
<dbReference type="FunFam" id="3.40.50.300:FF:000224">
    <property type="entry name" value="Energy-coupling factor transporter ATP-binding protein EcfA"/>
    <property type="match status" value="1"/>
</dbReference>
<dbReference type="InterPro" id="IPR017871">
    <property type="entry name" value="ABC_transporter-like_CS"/>
</dbReference>
<dbReference type="GO" id="GO:0016887">
    <property type="term" value="F:ATP hydrolysis activity"/>
    <property type="evidence" value="ECO:0007669"/>
    <property type="project" value="InterPro"/>
</dbReference>
<evidence type="ECO:0000256" key="6">
    <source>
        <dbReference type="ARBA" id="ARBA00022967"/>
    </source>
</evidence>
<dbReference type="InterPro" id="IPR015856">
    <property type="entry name" value="ABC_transpr_CbiO/EcfA_su"/>
</dbReference>
<dbReference type="KEGG" id="xak:KIMC2_18050"/>
<keyword evidence="7 8" id="KW-0472">Membrane</keyword>
<evidence type="ECO:0000313" key="10">
    <source>
        <dbReference type="EMBL" id="BDR57243.1"/>
    </source>
</evidence>
<keyword evidence="11" id="KW-1185">Reference proteome</keyword>
<keyword evidence="5 8" id="KW-0067">ATP-binding</keyword>
<keyword evidence="6" id="KW-1278">Translocase</keyword>